<organism evidence="1">
    <name type="scientific">Notodromas monacha</name>
    <dbReference type="NCBI Taxonomy" id="399045"/>
    <lineage>
        <taxon>Eukaryota</taxon>
        <taxon>Metazoa</taxon>
        <taxon>Ecdysozoa</taxon>
        <taxon>Arthropoda</taxon>
        <taxon>Crustacea</taxon>
        <taxon>Oligostraca</taxon>
        <taxon>Ostracoda</taxon>
        <taxon>Podocopa</taxon>
        <taxon>Podocopida</taxon>
        <taxon>Cypridocopina</taxon>
        <taxon>Cypridoidea</taxon>
        <taxon>Cyprididae</taxon>
        <taxon>Notodromas</taxon>
    </lineage>
</organism>
<reference evidence="1" key="1">
    <citation type="submission" date="2020-11" db="EMBL/GenBank/DDBJ databases">
        <authorList>
            <person name="Tran Van P."/>
        </authorList>
    </citation>
    <scope>NUCLEOTIDE SEQUENCE</scope>
</reference>
<evidence type="ECO:0000313" key="1">
    <source>
        <dbReference type="EMBL" id="CAD7284702.1"/>
    </source>
</evidence>
<dbReference type="EMBL" id="OA891355">
    <property type="protein sequence ID" value="CAD7284702.1"/>
    <property type="molecule type" value="Genomic_DNA"/>
</dbReference>
<gene>
    <name evidence="1" type="ORF">NMOB1V02_LOCUS12307</name>
</gene>
<proteinExistence type="predicted"/>
<accession>A0A7R9GJG7</accession>
<dbReference type="EMBL" id="CAJPEX010009318">
    <property type="protein sequence ID" value="CAG0924854.1"/>
    <property type="molecule type" value="Genomic_DNA"/>
</dbReference>
<evidence type="ECO:0000313" key="2">
    <source>
        <dbReference type="Proteomes" id="UP000678499"/>
    </source>
</evidence>
<protein>
    <submittedName>
        <fullName evidence="1">Uncharacterized protein</fullName>
    </submittedName>
</protein>
<dbReference type="Proteomes" id="UP000678499">
    <property type="component" value="Unassembled WGS sequence"/>
</dbReference>
<dbReference type="AlphaFoldDB" id="A0A7R9GJG7"/>
<name>A0A7R9GJG7_9CRUS</name>
<keyword evidence="2" id="KW-1185">Reference proteome</keyword>
<feature type="non-terminal residue" evidence="1">
    <location>
        <position position="76"/>
    </location>
</feature>
<sequence length="76" mass="8178">MSVGCVGISGGVSMPFCVAAEWQEVEENHECQTEYAETPVSDGTIEENFEEELGALHSIAFTEDGKVVPRSSLQNA</sequence>